<dbReference type="EMBL" id="SNRY01000779">
    <property type="protein sequence ID" value="KAA6336575.1"/>
    <property type="molecule type" value="Genomic_DNA"/>
</dbReference>
<evidence type="ECO:0000313" key="1">
    <source>
        <dbReference type="EMBL" id="KAA6336575.1"/>
    </source>
</evidence>
<protein>
    <recommendedName>
        <fullName evidence="2">DUF488 domain-containing protein</fullName>
    </recommendedName>
</protein>
<reference evidence="1" key="1">
    <citation type="submission" date="2019-03" db="EMBL/GenBank/DDBJ databases">
        <title>Single cell metagenomics reveals metabolic interactions within the superorganism composed of flagellate Streblomastix strix and complex community of Bacteroidetes bacteria on its surface.</title>
        <authorList>
            <person name="Treitli S.C."/>
            <person name="Kolisko M."/>
            <person name="Husnik F."/>
            <person name="Keeling P."/>
            <person name="Hampl V."/>
        </authorList>
    </citation>
    <scope>NUCLEOTIDE SEQUENCE</scope>
    <source>
        <strain evidence="1">STM</strain>
    </source>
</reference>
<gene>
    <name evidence="1" type="ORF">EZS27_015277</name>
</gene>
<sequence length="211" mass="24810">MDRPIIYTIGHSTHQPDYFLELLQTVDINCIIDVRSVPASTYNPQYNQDLFKKFLKNNHITYLHFAQEFGARQTDFDLLDNEGKLDFEKVRKTRSFNYGIERVWQGVNKGFRIALMCSESEPLDCHRFSMVSVGLEKDGFDVLHILKNKSIKTNSDLEKELLQKFEKKLPQINLFEPDITIEKQLREALRLKNKEIGFSPYLTPKEQEIYD</sequence>
<dbReference type="AlphaFoldDB" id="A0A5J4RTD9"/>
<evidence type="ECO:0008006" key="2">
    <source>
        <dbReference type="Google" id="ProtNLM"/>
    </source>
</evidence>
<dbReference type="PANTHER" id="PTHR39337:SF1">
    <property type="entry name" value="BLR5642 PROTEIN"/>
    <property type="match status" value="1"/>
</dbReference>
<dbReference type="InterPro" id="IPR007438">
    <property type="entry name" value="DUF488"/>
</dbReference>
<accession>A0A5J4RTD9</accession>
<proteinExistence type="predicted"/>
<name>A0A5J4RTD9_9ZZZZ</name>
<dbReference type="Pfam" id="PF04343">
    <property type="entry name" value="DUF488"/>
    <property type="match status" value="1"/>
</dbReference>
<comment type="caution">
    <text evidence="1">The sequence shown here is derived from an EMBL/GenBank/DDBJ whole genome shotgun (WGS) entry which is preliminary data.</text>
</comment>
<organism evidence="1">
    <name type="scientific">termite gut metagenome</name>
    <dbReference type="NCBI Taxonomy" id="433724"/>
    <lineage>
        <taxon>unclassified sequences</taxon>
        <taxon>metagenomes</taxon>
        <taxon>organismal metagenomes</taxon>
    </lineage>
</organism>
<dbReference type="PANTHER" id="PTHR39337">
    <property type="entry name" value="BLR5642 PROTEIN"/>
    <property type="match status" value="1"/>
</dbReference>